<name>I4ALB8_BERLS</name>
<reference evidence="3" key="1">
    <citation type="submission" date="2012-06" db="EMBL/GenBank/DDBJ databases">
        <title>The complete genome of Flexibacter litoralis DSM 6794.</title>
        <authorList>
            <person name="Lucas S."/>
            <person name="Copeland A."/>
            <person name="Lapidus A."/>
            <person name="Glavina del Rio T."/>
            <person name="Dalin E."/>
            <person name="Tice H."/>
            <person name="Bruce D."/>
            <person name="Goodwin L."/>
            <person name="Pitluck S."/>
            <person name="Peters L."/>
            <person name="Ovchinnikova G."/>
            <person name="Lu M."/>
            <person name="Kyrpides N."/>
            <person name="Mavromatis K."/>
            <person name="Ivanova N."/>
            <person name="Brettin T."/>
            <person name="Detter J.C."/>
            <person name="Han C."/>
            <person name="Larimer F."/>
            <person name="Land M."/>
            <person name="Hauser L."/>
            <person name="Markowitz V."/>
            <person name="Cheng J.-F."/>
            <person name="Hugenholtz P."/>
            <person name="Woyke T."/>
            <person name="Wu D."/>
            <person name="Spring S."/>
            <person name="Lang E."/>
            <person name="Kopitz M."/>
            <person name="Brambilla E."/>
            <person name="Klenk H.-P."/>
            <person name="Eisen J.A."/>
        </authorList>
    </citation>
    <scope>NUCLEOTIDE SEQUENCE [LARGE SCALE GENOMIC DNA]</scope>
    <source>
        <strain evidence="3">ATCC 23117 / DSM 6794 / NBRC 15988 / NCIMB 1366 / Sio-4</strain>
    </source>
</reference>
<dbReference type="Proteomes" id="UP000006054">
    <property type="component" value="Chromosome"/>
</dbReference>
<dbReference type="OrthoDB" id="1431309at2"/>
<feature type="region of interest" description="Disordered" evidence="1">
    <location>
        <begin position="1"/>
        <end position="20"/>
    </location>
</feature>
<gene>
    <name evidence="2" type="ordered locus">Fleli_2383</name>
</gene>
<dbReference type="AlphaFoldDB" id="I4ALB8"/>
<evidence type="ECO:0000256" key="1">
    <source>
        <dbReference type="SAM" id="MobiDB-lite"/>
    </source>
</evidence>
<accession>I4ALB8</accession>
<evidence type="ECO:0000313" key="3">
    <source>
        <dbReference type="Proteomes" id="UP000006054"/>
    </source>
</evidence>
<dbReference type="KEGG" id="fli:Fleli_2383"/>
<dbReference type="HOGENOM" id="CLU_1159720_0_0_10"/>
<dbReference type="eggNOG" id="ENOG50340MJ">
    <property type="taxonomic scope" value="Bacteria"/>
</dbReference>
<organism evidence="2 3">
    <name type="scientific">Bernardetia litoralis (strain ATCC 23117 / DSM 6794 / NBRC 15988 / NCIMB 1366 / Fx l1 / Sio-4)</name>
    <name type="common">Flexibacter litoralis</name>
    <dbReference type="NCBI Taxonomy" id="880071"/>
    <lineage>
        <taxon>Bacteria</taxon>
        <taxon>Pseudomonadati</taxon>
        <taxon>Bacteroidota</taxon>
        <taxon>Cytophagia</taxon>
        <taxon>Cytophagales</taxon>
        <taxon>Bernardetiaceae</taxon>
        <taxon>Bernardetia</taxon>
    </lineage>
</organism>
<protein>
    <submittedName>
        <fullName evidence="2">Uncharacterized protein</fullName>
    </submittedName>
</protein>
<feature type="compositionally biased region" description="Basic and acidic residues" evidence="1">
    <location>
        <begin position="1"/>
        <end position="10"/>
    </location>
</feature>
<dbReference type="RefSeq" id="WP_014798190.1">
    <property type="nucleotide sequence ID" value="NC_018018.1"/>
</dbReference>
<proteinExistence type="predicted"/>
<sequence>MISCQSKEKSVSNNQETIKTQSDVTEKRIPIWKIGQDSILEKNNPQNLDLTKHQLFIDTTRNSDFYKAYFDWKPNFSDKGGTEYYLKEISKKYKPKKISLGNFPKTWISLKRLNNEFVIYDKCDGISPRYFIDKSSVNFYAIESDSDMIYKLINISKDEIEIELRTIPLKSKTEKAIFSIGKTEYKNVFLLKYIYDDREYKELVTPLERVSEFDLVVNNCVRTKRMEFQGFDRINYDEY</sequence>
<evidence type="ECO:0000313" key="2">
    <source>
        <dbReference type="EMBL" id="AFM04753.1"/>
    </source>
</evidence>
<dbReference type="STRING" id="880071.Fleli_2383"/>
<feature type="compositionally biased region" description="Polar residues" evidence="1">
    <location>
        <begin position="11"/>
        <end position="20"/>
    </location>
</feature>
<dbReference type="EMBL" id="CP003345">
    <property type="protein sequence ID" value="AFM04753.1"/>
    <property type="molecule type" value="Genomic_DNA"/>
</dbReference>
<keyword evidence="3" id="KW-1185">Reference proteome</keyword>